<dbReference type="GO" id="GO:0003677">
    <property type="term" value="F:DNA binding"/>
    <property type="evidence" value="ECO:0007669"/>
    <property type="project" value="UniProtKB-KW"/>
</dbReference>
<dbReference type="InterPro" id="IPR047057">
    <property type="entry name" value="MerR_fam"/>
</dbReference>
<reference evidence="5 7" key="2">
    <citation type="submission" date="2016-10" db="EMBL/GenBank/DDBJ databases">
        <authorList>
            <person name="Varghese N."/>
            <person name="Submissions S."/>
        </authorList>
    </citation>
    <scope>NUCLEOTIDE SEQUENCE [LARGE SCALE GENOMIC DNA]</scope>
    <source>
        <strain evidence="5 7">DSM 22150</strain>
    </source>
</reference>
<dbReference type="InterPro" id="IPR000551">
    <property type="entry name" value="MerR-type_HTH_dom"/>
</dbReference>
<sequence length="117" mass="13319">MNISEAAAKSDLTPVTLRYYERIGLIPPITRKNGGVRDYQEGDLSWIDFIKCMRNAGLSIESLIEYTALFAKGKETAPARKEILIEEQKKLQQRYDELGSTLAQLKKKIAHYDEKQG</sequence>
<keyword evidence="7" id="KW-1185">Reference proteome</keyword>
<evidence type="ECO:0000256" key="1">
    <source>
        <dbReference type="ARBA" id="ARBA00023125"/>
    </source>
</evidence>
<dbReference type="CDD" id="cd01109">
    <property type="entry name" value="HTH_YyaN"/>
    <property type="match status" value="1"/>
</dbReference>
<dbReference type="SMART" id="SM00422">
    <property type="entry name" value="HTH_MERR"/>
    <property type="match status" value="1"/>
</dbReference>
<keyword evidence="1 5" id="KW-0238">DNA-binding</keyword>
<evidence type="ECO:0000313" key="4">
    <source>
        <dbReference type="EMBL" id="CZQ90213.1"/>
    </source>
</evidence>
<dbReference type="RefSeq" id="WP_068621900.1">
    <property type="nucleotide sequence ID" value="NZ_FJNB01000004.1"/>
</dbReference>
<dbReference type="Proteomes" id="UP000076878">
    <property type="component" value="Unassembled WGS sequence"/>
</dbReference>
<keyword evidence="2" id="KW-0175">Coiled coil</keyword>
<dbReference type="Proteomes" id="UP000199280">
    <property type="component" value="Unassembled WGS sequence"/>
</dbReference>
<evidence type="ECO:0000259" key="3">
    <source>
        <dbReference type="PROSITE" id="PS50937"/>
    </source>
</evidence>
<dbReference type="Gene3D" id="1.10.1660.10">
    <property type="match status" value="1"/>
</dbReference>
<dbReference type="EMBL" id="FJNB01000004">
    <property type="protein sequence ID" value="CZQ90213.1"/>
    <property type="molecule type" value="Genomic_DNA"/>
</dbReference>
<dbReference type="GO" id="GO:0003700">
    <property type="term" value="F:DNA-binding transcription factor activity"/>
    <property type="evidence" value="ECO:0007669"/>
    <property type="project" value="InterPro"/>
</dbReference>
<organism evidence="4 6">
    <name type="scientific">Trichococcus ilyis</name>
    <dbReference type="NCBI Taxonomy" id="640938"/>
    <lineage>
        <taxon>Bacteria</taxon>
        <taxon>Bacillati</taxon>
        <taxon>Bacillota</taxon>
        <taxon>Bacilli</taxon>
        <taxon>Lactobacillales</taxon>
        <taxon>Carnobacteriaceae</taxon>
        <taxon>Trichococcus</taxon>
    </lineage>
</organism>
<evidence type="ECO:0000313" key="7">
    <source>
        <dbReference type="Proteomes" id="UP000199280"/>
    </source>
</evidence>
<accession>A0A143YJY5</accession>
<dbReference type="SUPFAM" id="SSF46955">
    <property type="entry name" value="Putative DNA-binding domain"/>
    <property type="match status" value="1"/>
</dbReference>
<evidence type="ECO:0000313" key="6">
    <source>
        <dbReference type="Proteomes" id="UP000076878"/>
    </source>
</evidence>
<feature type="domain" description="HTH merR-type" evidence="3">
    <location>
        <begin position="1"/>
        <end position="69"/>
    </location>
</feature>
<dbReference type="Pfam" id="PF13411">
    <property type="entry name" value="MerR_1"/>
    <property type="match status" value="1"/>
</dbReference>
<dbReference type="InterPro" id="IPR009061">
    <property type="entry name" value="DNA-bd_dom_put_sf"/>
</dbReference>
<dbReference type="PROSITE" id="PS50937">
    <property type="entry name" value="HTH_MERR_2"/>
    <property type="match status" value="1"/>
</dbReference>
<evidence type="ECO:0000313" key="5">
    <source>
        <dbReference type="EMBL" id="SEJ98249.1"/>
    </source>
</evidence>
<feature type="coiled-coil region" evidence="2">
    <location>
        <begin position="81"/>
        <end position="115"/>
    </location>
</feature>
<dbReference type="PANTHER" id="PTHR30204:SF98">
    <property type="entry name" value="HTH-TYPE TRANSCRIPTIONAL REGULATOR ADHR"/>
    <property type="match status" value="1"/>
</dbReference>
<dbReference type="PANTHER" id="PTHR30204">
    <property type="entry name" value="REDOX-CYCLING DRUG-SENSING TRANSCRIPTIONAL ACTIVATOR SOXR"/>
    <property type="match status" value="1"/>
</dbReference>
<reference evidence="4 6" key="1">
    <citation type="submission" date="2016-02" db="EMBL/GenBank/DDBJ databases">
        <authorList>
            <person name="Wen L."/>
            <person name="He K."/>
            <person name="Yang H."/>
        </authorList>
    </citation>
    <scope>NUCLEOTIDE SEQUENCE [LARGE SCALE GENOMIC DNA]</scope>
    <source>
        <strain evidence="4">Trichococcus_R210</strain>
    </source>
</reference>
<gene>
    <name evidence="5" type="ORF">SAMN05216375_15517</name>
    <name evidence="4" type="ORF">TR210_870</name>
</gene>
<name>A0A143YJY5_9LACT</name>
<dbReference type="PROSITE" id="PS00552">
    <property type="entry name" value="HTH_MERR_1"/>
    <property type="match status" value="1"/>
</dbReference>
<dbReference type="EMBL" id="FNYT01000055">
    <property type="protein sequence ID" value="SEJ98249.1"/>
    <property type="molecule type" value="Genomic_DNA"/>
</dbReference>
<dbReference type="STRING" id="640938.TR210_870"/>
<proteinExistence type="predicted"/>
<evidence type="ECO:0000256" key="2">
    <source>
        <dbReference type="SAM" id="Coils"/>
    </source>
</evidence>
<dbReference type="AlphaFoldDB" id="A0A143YJY5"/>
<dbReference type="OrthoDB" id="6006at2"/>
<protein>
    <submittedName>
        <fullName evidence="5">DNA-binding transcriptional regulator, MerR family</fullName>
    </submittedName>
    <submittedName>
        <fullName evidence="4">Helix turn helix mercury resistance</fullName>
    </submittedName>
</protein>